<dbReference type="Pfam" id="PF12833">
    <property type="entry name" value="HTH_18"/>
    <property type="match status" value="1"/>
</dbReference>
<feature type="region of interest" description="Disordered" evidence="4">
    <location>
        <begin position="331"/>
        <end position="350"/>
    </location>
</feature>
<dbReference type="Pfam" id="PF12625">
    <property type="entry name" value="Arabinose_bd"/>
    <property type="match status" value="1"/>
</dbReference>
<dbReference type="InterPro" id="IPR018060">
    <property type="entry name" value="HTH_AraC"/>
</dbReference>
<sequence length="350" mass="38225">MTAMVRASGLRGYLALMRSLGHDPVALLRRCRIAPESLADEDALVSLRAGVQLLEASAAETGCADFGLRLAQAQDASVLGPLALVLQNAPTVREAWGYVSSHMFVHSPGLVVGVHERSSLIDGAAEMSFELHLARLPAQRQTVDLCLGDMHRITRLLAGPGYQLRAVSLPHAPLAPLAAYRRFFDGAPVHAEQPRAALHLGPATLDARLQDTNPALRQITEDYLARHFRMPGESVSARVRLALRRTLGTPRGSKADVADLLALHPRTLQRHLAAERTSFEALREETRRNAALHYLRETRIPMGQLADLLGFSEQSAMTRSCRRWFGMPPTEVRRGAEASPAASARHPGPR</sequence>
<dbReference type="Proteomes" id="UP001363010">
    <property type="component" value="Unassembled WGS sequence"/>
</dbReference>
<evidence type="ECO:0000313" key="7">
    <source>
        <dbReference type="Proteomes" id="UP001363010"/>
    </source>
</evidence>
<evidence type="ECO:0000256" key="1">
    <source>
        <dbReference type="ARBA" id="ARBA00023015"/>
    </source>
</evidence>
<protein>
    <submittedName>
        <fullName evidence="6">AraC family transcriptional regulator</fullName>
    </submittedName>
</protein>
<dbReference type="InterPro" id="IPR032687">
    <property type="entry name" value="AraC-type_N"/>
</dbReference>
<keyword evidence="1" id="KW-0805">Transcription regulation</keyword>
<keyword evidence="2" id="KW-0238">DNA-binding</keyword>
<dbReference type="SUPFAM" id="SSF46689">
    <property type="entry name" value="Homeodomain-like"/>
    <property type="match status" value="1"/>
</dbReference>
<evidence type="ECO:0000313" key="6">
    <source>
        <dbReference type="EMBL" id="MEJ8821584.1"/>
    </source>
</evidence>
<dbReference type="Gene3D" id="1.10.10.60">
    <property type="entry name" value="Homeodomain-like"/>
    <property type="match status" value="1"/>
</dbReference>
<dbReference type="PANTHER" id="PTHR47894:SF4">
    <property type="entry name" value="HTH-TYPE TRANSCRIPTIONAL REGULATOR GADX"/>
    <property type="match status" value="1"/>
</dbReference>
<reference evidence="6 7" key="1">
    <citation type="submission" date="2024-03" db="EMBL/GenBank/DDBJ databases">
        <title>Novel species of the genus Variovorax.</title>
        <authorList>
            <person name="Liu Q."/>
            <person name="Xin Y.-H."/>
        </authorList>
    </citation>
    <scope>NUCLEOTIDE SEQUENCE [LARGE SCALE GENOMIC DNA]</scope>
    <source>
        <strain evidence="6 7">KACC 18501</strain>
    </source>
</reference>
<evidence type="ECO:0000259" key="5">
    <source>
        <dbReference type="PROSITE" id="PS01124"/>
    </source>
</evidence>
<keyword evidence="3" id="KW-0804">Transcription</keyword>
<evidence type="ECO:0000256" key="4">
    <source>
        <dbReference type="SAM" id="MobiDB-lite"/>
    </source>
</evidence>
<gene>
    <name evidence="6" type="ORF">WKW80_05985</name>
</gene>
<dbReference type="EMBL" id="JBBKZV010000002">
    <property type="protein sequence ID" value="MEJ8821584.1"/>
    <property type="molecule type" value="Genomic_DNA"/>
</dbReference>
<evidence type="ECO:0000256" key="3">
    <source>
        <dbReference type="ARBA" id="ARBA00023163"/>
    </source>
</evidence>
<dbReference type="SMART" id="SM00342">
    <property type="entry name" value="HTH_ARAC"/>
    <property type="match status" value="1"/>
</dbReference>
<organism evidence="6 7">
    <name type="scientific">Variovorax humicola</name>
    <dbReference type="NCBI Taxonomy" id="1769758"/>
    <lineage>
        <taxon>Bacteria</taxon>
        <taxon>Pseudomonadati</taxon>
        <taxon>Pseudomonadota</taxon>
        <taxon>Betaproteobacteria</taxon>
        <taxon>Burkholderiales</taxon>
        <taxon>Comamonadaceae</taxon>
        <taxon>Variovorax</taxon>
    </lineage>
</organism>
<dbReference type="InterPro" id="IPR009057">
    <property type="entry name" value="Homeodomain-like_sf"/>
</dbReference>
<accession>A0ABU8VWH5</accession>
<dbReference type="PROSITE" id="PS01124">
    <property type="entry name" value="HTH_ARAC_FAMILY_2"/>
    <property type="match status" value="1"/>
</dbReference>
<comment type="caution">
    <text evidence="6">The sequence shown here is derived from an EMBL/GenBank/DDBJ whole genome shotgun (WGS) entry which is preliminary data.</text>
</comment>
<proteinExistence type="predicted"/>
<evidence type="ECO:0000256" key="2">
    <source>
        <dbReference type="ARBA" id="ARBA00023125"/>
    </source>
</evidence>
<dbReference type="PANTHER" id="PTHR47894">
    <property type="entry name" value="HTH-TYPE TRANSCRIPTIONAL REGULATOR GADX"/>
    <property type="match status" value="1"/>
</dbReference>
<dbReference type="RefSeq" id="WP_340362626.1">
    <property type="nucleotide sequence ID" value="NZ_JBBKZV010000002.1"/>
</dbReference>
<feature type="domain" description="HTH araC/xylS-type" evidence="5">
    <location>
        <begin position="237"/>
        <end position="335"/>
    </location>
</feature>
<name>A0ABU8VWH5_9BURK</name>
<keyword evidence="7" id="KW-1185">Reference proteome</keyword>